<comment type="caution">
    <text evidence="2">The sequence shown here is derived from an EMBL/GenBank/DDBJ whole genome shotgun (WGS) entry which is preliminary data.</text>
</comment>
<feature type="transmembrane region" description="Helical" evidence="1">
    <location>
        <begin position="68"/>
        <end position="88"/>
    </location>
</feature>
<reference evidence="2 3" key="1">
    <citation type="journal article" date="2019" name="Commun. Biol.">
        <title>The bagworm genome reveals a unique fibroin gene that provides high tensile strength.</title>
        <authorList>
            <person name="Kono N."/>
            <person name="Nakamura H."/>
            <person name="Ohtoshi R."/>
            <person name="Tomita M."/>
            <person name="Numata K."/>
            <person name="Arakawa K."/>
        </authorList>
    </citation>
    <scope>NUCLEOTIDE SEQUENCE [LARGE SCALE GENOMIC DNA]</scope>
</reference>
<name>A0A4C1SY49_EUMVA</name>
<dbReference type="EMBL" id="BGZK01000021">
    <property type="protein sequence ID" value="GBP06190.1"/>
    <property type="molecule type" value="Genomic_DNA"/>
</dbReference>
<proteinExistence type="predicted"/>
<keyword evidence="1" id="KW-0472">Membrane</keyword>
<gene>
    <name evidence="2" type="ORF">EVAR_3553_1</name>
</gene>
<keyword evidence="1" id="KW-0812">Transmembrane</keyword>
<dbReference type="AlphaFoldDB" id="A0A4C1SY49"/>
<evidence type="ECO:0000313" key="2">
    <source>
        <dbReference type="EMBL" id="GBP06190.1"/>
    </source>
</evidence>
<dbReference type="Proteomes" id="UP000299102">
    <property type="component" value="Unassembled WGS sequence"/>
</dbReference>
<organism evidence="2 3">
    <name type="scientific">Eumeta variegata</name>
    <name type="common">Bagworm moth</name>
    <name type="synonym">Eumeta japonica</name>
    <dbReference type="NCBI Taxonomy" id="151549"/>
    <lineage>
        <taxon>Eukaryota</taxon>
        <taxon>Metazoa</taxon>
        <taxon>Ecdysozoa</taxon>
        <taxon>Arthropoda</taxon>
        <taxon>Hexapoda</taxon>
        <taxon>Insecta</taxon>
        <taxon>Pterygota</taxon>
        <taxon>Neoptera</taxon>
        <taxon>Endopterygota</taxon>
        <taxon>Lepidoptera</taxon>
        <taxon>Glossata</taxon>
        <taxon>Ditrysia</taxon>
        <taxon>Tineoidea</taxon>
        <taxon>Psychidae</taxon>
        <taxon>Oiketicinae</taxon>
        <taxon>Eumeta</taxon>
    </lineage>
</organism>
<keyword evidence="3" id="KW-1185">Reference proteome</keyword>
<sequence>MEIRAFDISHCFGTKISLEFPLVPALAQGNAEKPSAGKELLPDMSNARDGTRRRFAGIRRGPRRMKQIRGFLGEISVVSLFIAISSKYKFPCYVRVRRLFSDR</sequence>
<keyword evidence="1" id="KW-1133">Transmembrane helix</keyword>
<accession>A0A4C1SY49</accession>
<evidence type="ECO:0000313" key="3">
    <source>
        <dbReference type="Proteomes" id="UP000299102"/>
    </source>
</evidence>
<protein>
    <submittedName>
        <fullName evidence="2">Uncharacterized protein</fullName>
    </submittedName>
</protein>
<evidence type="ECO:0000256" key="1">
    <source>
        <dbReference type="SAM" id="Phobius"/>
    </source>
</evidence>